<accession>A0A9Q8Q842</accession>
<dbReference type="GO" id="GO:0005739">
    <property type="term" value="C:mitochondrion"/>
    <property type="evidence" value="ECO:0007669"/>
    <property type="project" value="TreeGrafter"/>
</dbReference>
<evidence type="ECO:0000259" key="3">
    <source>
        <dbReference type="Pfam" id="PF01709"/>
    </source>
</evidence>
<dbReference type="Pfam" id="PF01709">
    <property type="entry name" value="Transcrip_reg"/>
    <property type="match status" value="1"/>
</dbReference>
<dbReference type="InterPro" id="IPR029072">
    <property type="entry name" value="YebC-like"/>
</dbReference>
<feature type="region of interest" description="Disordered" evidence="2">
    <location>
        <begin position="1"/>
        <end position="27"/>
    </location>
</feature>
<dbReference type="InterPro" id="IPR026564">
    <property type="entry name" value="Transcrip_reg_TACO1-like_dom3"/>
</dbReference>
<evidence type="ECO:0000259" key="4">
    <source>
        <dbReference type="Pfam" id="PF20772"/>
    </source>
</evidence>
<dbReference type="InterPro" id="IPR002876">
    <property type="entry name" value="Transcrip_reg_TACO1-like"/>
</dbReference>
<dbReference type="InterPro" id="IPR017856">
    <property type="entry name" value="Integrase-like_N"/>
</dbReference>
<dbReference type="RefSeq" id="XP_047837907.1">
    <property type="nucleotide sequence ID" value="XM_047981946.1"/>
</dbReference>
<feature type="domain" description="TACO1/YebC-like second and third" evidence="3">
    <location>
        <begin position="127"/>
        <end position="290"/>
    </location>
</feature>
<dbReference type="Pfam" id="PF20772">
    <property type="entry name" value="TACO1_YebC_N"/>
    <property type="match status" value="1"/>
</dbReference>
<protein>
    <submittedName>
        <fullName evidence="5">Uncharacterized protein</fullName>
    </submittedName>
</protein>
<dbReference type="SUPFAM" id="SSF75625">
    <property type="entry name" value="YebC-like"/>
    <property type="match status" value="1"/>
</dbReference>
<evidence type="ECO:0000256" key="2">
    <source>
        <dbReference type="SAM" id="MobiDB-lite"/>
    </source>
</evidence>
<dbReference type="EMBL" id="CP086354">
    <property type="protein sequence ID" value="UNI14426.1"/>
    <property type="molecule type" value="Genomic_DNA"/>
</dbReference>
<organism evidence="5 6">
    <name type="scientific">Purpureocillium takamizusanense</name>
    <dbReference type="NCBI Taxonomy" id="2060973"/>
    <lineage>
        <taxon>Eukaryota</taxon>
        <taxon>Fungi</taxon>
        <taxon>Dikarya</taxon>
        <taxon>Ascomycota</taxon>
        <taxon>Pezizomycotina</taxon>
        <taxon>Sordariomycetes</taxon>
        <taxon>Hypocreomycetidae</taxon>
        <taxon>Hypocreales</taxon>
        <taxon>Ophiocordycipitaceae</taxon>
        <taxon>Purpureocillium</taxon>
    </lineage>
</organism>
<evidence type="ECO:0000313" key="5">
    <source>
        <dbReference type="EMBL" id="UNI14426.1"/>
    </source>
</evidence>
<evidence type="ECO:0000313" key="6">
    <source>
        <dbReference type="Proteomes" id="UP000829364"/>
    </source>
</evidence>
<dbReference type="PANTHER" id="PTHR12532">
    <property type="entry name" value="TRANSLATIONAL ACTIVATOR OF CYTOCHROME C OXIDASE 1"/>
    <property type="match status" value="1"/>
</dbReference>
<evidence type="ECO:0000256" key="1">
    <source>
        <dbReference type="ARBA" id="ARBA00008724"/>
    </source>
</evidence>
<dbReference type="InterPro" id="IPR048300">
    <property type="entry name" value="TACO1_YebC-like_2nd/3rd_dom"/>
</dbReference>
<gene>
    <name evidence="5" type="ORF">JDV02_001055</name>
</gene>
<dbReference type="Proteomes" id="UP000829364">
    <property type="component" value="Chromosome 1"/>
</dbReference>
<sequence length="309" mass="33482">MAMRRASLQLSTHSITASRPSRHLTTNPTCPRCLRQFATTAAPLAGHNKWSKTKHIKAVTDKKKMAERTAYTKLISMYSRMYGEDLKFNSQLANAVAAASKASVPKSLVEAAIARGQGRSATGAQLEPMTLEVLMPPNIALIADIETDNKTRTLHDLKYVVKKAGGVVGGTAFYFSRRGRAVFKPKAGGGGGGPTLSDVLDHFVEHEGAEDVEELPDGGFLAWTQPASVAAITDAVSSKFGLEVLESDIIWAANEDTTVAVDSHRSAESLDALFAAMREFPEVKAVFANIRQGTISDEEWDRIERHIDV</sequence>
<dbReference type="AlphaFoldDB" id="A0A9Q8Q842"/>
<comment type="similarity">
    <text evidence="1">Belongs to the TACO1 family.</text>
</comment>
<keyword evidence="6" id="KW-1185">Reference proteome</keyword>
<feature type="compositionally biased region" description="Polar residues" evidence="2">
    <location>
        <begin position="8"/>
        <end position="27"/>
    </location>
</feature>
<name>A0A9Q8Q842_9HYPO</name>
<proteinExistence type="inferred from homology"/>
<dbReference type="Gene3D" id="1.10.10.200">
    <property type="match status" value="1"/>
</dbReference>
<dbReference type="InterPro" id="IPR049083">
    <property type="entry name" value="TACO1_YebC_N"/>
</dbReference>
<reference evidence="5" key="1">
    <citation type="submission" date="2021-11" db="EMBL/GenBank/DDBJ databases">
        <title>Purpureocillium_takamizusanense_genome.</title>
        <authorList>
            <person name="Nguyen N.-H."/>
        </authorList>
    </citation>
    <scope>NUCLEOTIDE SEQUENCE</scope>
    <source>
        <strain evidence="5">PT3</strain>
    </source>
</reference>
<feature type="domain" description="TACO1/YebC-like N-terminal" evidence="4">
    <location>
        <begin position="48"/>
        <end position="118"/>
    </location>
</feature>
<dbReference type="OrthoDB" id="2017544at2759"/>
<dbReference type="Gene3D" id="3.30.70.980">
    <property type="match status" value="2"/>
</dbReference>
<dbReference type="GeneID" id="72063019"/>
<dbReference type="PANTHER" id="PTHR12532:SF0">
    <property type="entry name" value="TRANSLATIONAL ACTIVATOR OF CYTOCHROME C OXIDASE 1"/>
    <property type="match status" value="1"/>
</dbReference>